<dbReference type="AlphaFoldDB" id="A0A2K2FS25"/>
<evidence type="ECO:0000256" key="1">
    <source>
        <dbReference type="ARBA" id="ARBA00008591"/>
    </source>
</evidence>
<sequence length="207" mass="24103">MAHKKDVNYFNTFVELAGYSCKAANLLNEIMNNFQAQDLEAKMKEMHAIEHDGDLARHAMVKKLAREFITPIEREDIMAMADQIDDVTDTIEDVLMRMYMFNIKSVRQHALKMTEIIVKCCNALKLALDEFHNFRKSQKLHQLIVEINFLEEEGDKLFTEATRDLYVSCKDPLEVIAWDQLFHYLERCCDACEEVSNVIESVIMKNS</sequence>
<dbReference type="InterPro" id="IPR018445">
    <property type="entry name" value="Put_Phosphate_transp_reg"/>
</dbReference>
<evidence type="ECO:0000313" key="2">
    <source>
        <dbReference type="EMBL" id="PNU01586.1"/>
    </source>
</evidence>
<dbReference type="Proteomes" id="UP000236151">
    <property type="component" value="Unassembled WGS sequence"/>
</dbReference>
<accession>A0A2K2FS25</accession>
<dbReference type="KEGG" id="cthd:CDO33_16835"/>
<organism evidence="2 3">
    <name type="scientific">Clostridium thermosuccinogenes</name>
    <dbReference type="NCBI Taxonomy" id="84032"/>
    <lineage>
        <taxon>Bacteria</taxon>
        <taxon>Bacillati</taxon>
        <taxon>Bacillota</taxon>
        <taxon>Clostridia</taxon>
        <taxon>Eubacteriales</taxon>
        <taxon>Clostridiaceae</taxon>
        <taxon>Clostridium</taxon>
    </lineage>
</organism>
<dbReference type="EMBL" id="NIOJ01000001">
    <property type="protein sequence ID" value="PNU01586.1"/>
    <property type="molecule type" value="Genomic_DNA"/>
</dbReference>
<evidence type="ECO:0000313" key="3">
    <source>
        <dbReference type="Proteomes" id="UP000236151"/>
    </source>
</evidence>
<name>A0A2K2FS25_9CLOT</name>
<dbReference type="RefSeq" id="WP_103079815.1">
    <property type="nucleotide sequence ID" value="NZ_CP021850.1"/>
</dbReference>
<keyword evidence="3" id="KW-1185">Reference proteome</keyword>
<comment type="similarity">
    <text evidence="1">Belongs to the UPF0111 family.</text>
</comment>
<proteinExistence type="inferred from homology"/>
<protein>
    <recommendedName>
        <fullName evidence="4">Phosphate transport regulator</fullName>
    </recommendedName>
</protein>
<evidence type="ECO:0008006" key="4">
    <source>
        <dbReference type="Google" id="ProtNLM"/>
    </source>
</evidence>
<comment type="caution">
    <text evidence="2">The sequence shown here is derived from an EMBL/GenBank/DDBJ whole genome shotgun (WGS) entry which is preliminary data.</text>
</comment>
<dbReference type="InterPro" id="IPR052912">
    <property type="entry name" value="UPF0111_domain"/>
</dbReference>
<dbReference type="PANTHER" id="PTHR37298">
    <property type="entry name" value="UPF0111 PROTEIN YKAA"/>
    <property type="match status" value="1"/>
</dbReference>
<dbReference type="Gene3D" id="1.20.58.220">
    <property type="entry name" value="Phosphate transport system protein phou homolog 2, domain 2"/>
    <property type="match status" value="1"/>
</dbReference>
<gene>
    <name evidence="2" type="ORF">CDQ84_00845</name>
</gene>
<reference evidence="2 3" key="1">
    <citation type="submission" date="2017-06" db="EMBL/GenBank/DDBJ databases">
        <title>Investigating the central metabolism of Clostridium thermosuccinogenes.</title>
        <authorList>
            <person name="Koendjbiharie J.G."/>
            <person name="van Kranenburg R."/>
        </authorList>
    </citation>
    <scope>NUCLEOTIDE SEQUENCE [LARGE SCALE GENOMIC DNA]</scope>
    <source>
        <strain evidence="2 3">DSM 5806</strain>
    </source>
</reference>
<dbReference type="InterPro" id="IPR038078">
    <property type="entry name" value="PhoU-like_sf"/>
</dbReference>
<dbReference type="Pfam" id="PF01865">
    <property type="entry name" value="PhoU_div"/>
    <property type="match status" value="1"/>
</dbReference>
<dbReference type="PANTHER" id="PTHR37298:SF1">
    <property type="entry name" value="UPF0111 PROTEIN YKAA"/>
    <property type="match status" value="1"/>
</dbReference>
<dbReference type="OrthoDB" id="9797568at2"/>